<dbReference type="EMBL" id="CP139965">
    <property type="protein sequence ID" value="WQD77560.1"/>
    <property type="molecule type" value="Genomic_DNA"/>
</dbReference>
<feature type="domain" description="Acyl-CoA dehydrogenase/oxidase N-terminal" evidence="4">
    <location>
        <begin position="41"/>
        <end position="142"/>
    </location>
</feature>
<dbReference type="SUPFAM" id="SSF47203">
    <property type="entry name" value="Acyl-CoA dehydrogenase C-terminal domain-like"/>
    <property type="match status" value="1"/>
</dbReference>
<evidence type="ECO:0000256" key="1">
    <source>
        <dbReference type="ARBA" id="ARBA00023002"/>
    </source>
</evidence>
<dbReference type="PIRSF" id="PIRSF016578">
    <property type="entry name" value="HsaA"/>
    <property type="match status" value="1"/>
</dbReference>
<keyword evidence="1 6" id="KW-0560">Oxidoreductase</keyword>
<dbReference type="Pfam" id="PF08028">
    <property type="entry name" value="Acyl-CoA_dh_2"/>
    <property type="match status" value="1"/>
</dbReference>
<dbReference type="InterPro" id="IPR036250">
    <property type="entry name" value="AcylCo_DH-like_C"/>
</dbReference>
<dbReference type="InterPro" id="IPR046373">
    <property type="entry name" value="Acyl-CoA_Oxase/DH_mid-dom_sf"/>
</dbReference>
<protein>
    <submittedName>
        <fullName evidence="6">SfnB family sulfur acquisition oxidoreductase</fullName>
        <ecNumber evidence="6">1.-.-.-</ecNumber>
    </submittedName>
</protein>
<organism evidence="6 7">
    <name type="scientific">Paraburkholderia kururiensis</name>
    <dbReference type="NCBI Taxonomy" id="984307"/>
    <lineage>
        <taxon>Bacteria</taxon>
        <taxon>Pseudomonadati</taxon>
        <taxon>Pseudomonadota</taxon>
        <taxon>Betaproteobacteria</taxon>
        <taxon>Burkholderiales</taxon>
        <taxon>Burkholderiaceae</taxon>
        <taxon>Paraburkholderia</taxon>
    </lineage>
</organism>
<reference evidence="6 7" key="1">
    <citation type="submission" date="2023-12" db="EMBL/GenBank/DDBJ databases">
        <title>Genome sequencing and assembly of bacterial species from a model synthetic community.</title>
        <authorList>
            <person name="Hogle S.L."/>
        </authorList>
    </citation>
    <scope>NUCLEOTIDE SEQUENCE [LARGE SCALE GENOMIC DNA]</scope>
    <source>
        <strain evidence="6 7">HAMBI 2494</strain>
    </source>
</reference>
<dbReference type="InterPro" id="IPR037069">
    <property type="entry name" value="AcylCoA_DH/ox_N_sf"/>
</dbReference>
<dbReference type="GO" id="GO:0016491">
    <property type="term" value="F:oxidoreductase activity"/>
    <property type="evidence" value="ECO:0007669"/>
    <property type="project" value="UniProtKB-KW"/>
</dbReference>
<dbReference type="InterPro" id="IPR013107">
    <property type="entry name" value="Acyl-CoA_DH_C"/>
</dbReference>
<dbReference type="InterPro" id="IPR023922">
    <property type="entry name" value="S04_starv_induced_SfnB"/>
</dbReference>
<accession>A0ABZ0WJS6</accession>
<gene>
    <name evidence="6" type="ORF">U0042_26510</name>
</gene>
<dbReference type="RefSeq" id="WP_114811521.1">
    <property type="nucleotide sequence ID" value="NZ_CP139965.1"/>
</dbReference>
<dbReference type="NCBIfam" id="TIGR04022">
    <property type="entry name" value="sulfur_SfnB"/>
    <property type="match status" value="1"/>
</dbReference>
<proteinExistence type="inferred from homology"/>
<sequence>MSLTSPTSLQSIPPAPSTARLPRPPDLARVQRIADDAAALAAARTLADAFAQGAAARDRERALPWDELDQWSESGLGAITVPREYGGAEVSYATLAEVFVTLCEADPALGQIPQNHFGVLGLLREAGTREQQARFYGEVLAGRRLGNAGPERRANAAGAVAAPTILQGTTRLQTTPHGLRLSGRRFYSTGALFAHRIPTRATDDEGRAVQVWVPRDAPGLAVIDDWSAFGQRVTASGTVVFDNVPVEASDVVAVWAIADQPGLYGPTSQLIQAAIDQGIAQAAVADALGFVRERARPWIDSGLDHASDDPYIIADVGRLEIDLHAAHEVLMEAGRTLDDLAARQRQSPLDAEASARASVAVAEAKVLTTRIALEASEKLFELAGSAATRAAHNLDRHWRNARTHTLHDPVRWKLHLLGNYHLNHVLPARHAWN</sequence>
<feature type="domain" description="Acyl-CoA dehydrogenase C-terminal" evidence="5">
    <location>
        <begin position="270"/>
        <end position="408"/>
    </location>
</feature>
<keyword evidence="7" id="KW-1185">Reference proteome</keyword>
<dbReference type="SUPFAM" id="SSF56645">
    <property type="entry name" value="Acyl-CoA dehydrogenase NM domain-like"/>
    <property type="match status" value="1"/>
</dbReference>
<evidence type="ECO:0000256" key="2">
    <source>
        <dbReference type="ARBA" id="ARBA00049661"/>
    </source>
</evidence>
<dbReference type="InterPro" id="IPR009100">
    <property type="entry name" value="AcylCoA_DH/oxidase_NM_dom_sf"/>
</dbReference>
<dbReference type="Proteomes" id="UP001325479">
    <property type="component" value="Chromosome"/>
</dbReference>
<dbReference type="PANTHER" id="PTHR48083">
    <property type="entry name" value="MEDIUM-CHAIN SPECIFIC ACYL-COA DEHYDROGENASE, MITOCHONDRIAL-RELATED"/>
    <property type="match status" value="1"/>
</dbReference>
<name>A0ABZ0WJS6_9BURK</name>
<dbReference type="Pfam" id="PF02771">
    <property type="entry name" value="Acyl-CoA_dh_N"/>
    <property type="match status" value="1"/>
</dbReference>
<dbReference type="PANTHER" id="PTHR48083:SF19">
    <property type="entry name" value="FLAVIN-DEPENDENT MONOOXYGENASE, OXYGENASE SUBUNIT HSAA"/>
    <property type="match status" value="1"/>
</dbReference>
<evidence type="ECO:0000313" key="7">
    <source>
        <dbReference type="Proteomes" id="UP001325479"/>
    </source>
</evidence>
<evidence type="ECO:0000259" key="5">
    <source>
        <dbReference type="Pfam" id="PF08028"/>
    </source>
</evidence>
<evidence type="ECO:0000259" key="4">
    <source>
        <dbReference type="Pfam" id="PF02771"/>
    </source>
</evidence>
<feature type="region of interest" description="Disordered" evidence="3">
    <location>
        <begin position="1"/>
        <end position="24"/>
    </location>
</feature>
<dbReference type="EC" id="1.-.-.-" evidence="6"/>
<comment type="similarity">
    <text evidence="2">Belongs to the HpaH/HsaA monooxygenase family.</text>
</comment>
<dbReference type="Gene3D" id="1.20.140.10">
    <property type="entry name" value="Butyryl-CoA Dehydrogenase, subunit A, domain 3"/>
    <property type="match status" value="1"/>
</dbReference>
<dbReference type="InterPro" id="IPR013786">
    <property type="entry name" value="AcylCoA_DH/ox_N"/>
</dbReference>
<dbReference type="InterPro" id="IPR050741">
    <property type="entry name" value="Acyl-CoA_dehydrogenase"/>
</dbReference>
<dbReference type="Gene3D" id="2.40.110.10">
    <property type="entry name" value="Butyryl-CoA Dehydrogenase, subunit A, domain 2"/>
    <property type="match status" value="1"/>
</dbReference>
<evidence type="ECO:0000256" key="3">
    <source>
        <dbReference type="SAM" id="MobiDB-lite"/>
    </source>
</evidence>
<evidence type="ECO:0000313" key="6">
    <source>
        <dbReference type="EMBL" id="WQD77560.1"/>
    </source>
</evidence>
<dbReference type="Gene3D" id="1.10.540.10">
    <property type="entry name" value="Acyl-CoA dehydrogenase/oxidase, N-terminal domain"/>
    <property type="match status" value="1"/>
</dbReference>
<feature type="compositionally biased region" description="Polar residues" evidence="3">
    <location>
        <begin position="1"/>
        <end position="11"/>
    </location>
</feature>